<dbReference type="EMBL" id="CADIKC010000005">
    <property type="protein sequence ID" value="CAB3706838.1"/>
    <property type="molecule type" value="Genomic_DNA"/>
</dbReference>
<protein>
    <submittedName>
        <fullName evidence="2">Uncharacterized protein</fullName>
    </submittedName>
</protein>
<organism evidence="2 3">
    <name type="scientific">Paraburkholderia sediminicola</name>
    <dbReference type="NCBI Taxonomy" id="458836"/>
    <lineage>
        <taxon>Bacteria</taxon>
        <taxon>Pseudomonadati</taxon>
        <taxon>Pseudomonadota</taxon>
        <taxon>Betaproteobacteria</taxon>
        <taxon>Burkholderiales</taxon>
        <taxon>Burkholderiaceae</taxon>
        <taxon>Paraburkholderia</taxon>
    </lineage>
</organism>
<keyword evidence="3" id="KW-1185">Reference proteome</keyword>
<accession>A0A6J5BIG6</accession>
<dbReference type="AlphaFoldDB" id="A0A6J5BIG6"/>
<proteinExistence type="predicted"/>
<name>A0A6J5BIG6_9BURK</name>
<dbReference type="Proteomes" id="UP000494255">
    <property type="component" value="Unassembled WGS sequence"/>
</dbReference>
<gene>
    <name evidence="2" type="ORF">LMG24238_03945</name>
</gene>
<evidence type="ECO:0000313" key="3">
    <source>
        <dbReference type="Proteomes" id="UP000494255"/>
    </source>
</evidence>
<evidence type="ECO:0000256" key="1">
    <source>
        <dbReference type="SAM" id="MobiDB-lite"/>
    </source>
</evidence>
<evidence type="ECO:0000313" key="2">
    <source>
        <dbReference type="EMBL" id="CAB3706838.1"/>
    </source>
</evidence>
<sequence length="220" mass="23775">MAALASPEQLLDRPVTHLPLPVTLSSSSICGYLFNNCNFSTRAAIRRSVEQSSGGSAAVHQVASPLFALTRDSARSRDSDSTQEGVRGRSICRQTTATRIRQYRMTHTLANHVSNSGAQILRLGLCVHRQLQCSRPPGGVQTCTSARPENELMSSQASFTSASLSGFERQAFETQVDSPVLVVVRRVRPAAQDRRIAPPGILLPTHAGDAEVRSHADLCL</sequence>
<reference evidence="2 3" key="1">
    <citation type="submission" date="2020-04" db="EMBL/GenBank/DDBJ databases">
        <authorList>
            <person name="De Canck E."/>
        </authorList>
    </citation>
    <scope>NUCLEOTIDE SEQUENCE [LARGE SCALE GENOMIC DNA]</scope>
    <source>
        <strain evidence="2 3">LMG 24238</strain>
    </source>
</reference>
<feature type="region of interest" description="Disordered" evidence="1">
    <location>
        <begin position="70"/>
        <end position="89"/>
    </location>
</feature>